<dbReference type="PROSITE" id="PS51918">
    <property type="entry name" value="RADICAL_SAM"/>
    <property type="match status" value="1"/>
</dbReference>
<dbReference type="InterPro" id="IPR007197">
    <property type="entry name" value="rSAM"/>
</dbReference>
<dbReference type="SFLD" id="SFLDG01123">
    <property type="entry name" value="methyltransferase_(Class_B)"/>
    <property type="match status" value="1"/>
</dbReference>
<feature type="domain" description="Radical SAM core" evidence="7">
    <location>
        <begin position="180"/>
        <end position="399"/>
    </location>
</feature>
<dbReference type="NCBIfam" id="TIGR04072">
    <property type="entry name" value="rSAM_ladder_B12"/>
    <property type="match status" value="1"/>
</dbReference>
<dbReference type="EMBL" id="JALJRB010000015">
    <property type="protein sequence ID" value="MCJ8501597.1"/>
    <property type="molecule type" value="Genomic_DNA"/>
</dbReference>
<organism evidence="8 9">
    <name type="scientific">Desulfatitalea alkaliphila</name>
    <dbReference type="NCBI Taxonomy" id="2929485"/>
    <lineage>
        <taxon>Bacteria</taxon>
        <taxon>Pseudomonadati</taxon>
        <taxon>Thermodesulfobacteriota</taxon>
        <taxon>Desulfobacteria</taxon>
        <taxon>Desulfobacterales</taxon>
        <taxon>Desulfosarcinaceae</taxon>
        <taxon>Desulfatitalea</taxon>
    </lineage>
</organism>
<accession>A0AA41UKM9</accession>
<dbReference type="SFLD" id="SFLDS00029">
    <property type="entry name" value="Radical_SAM"/>
    <property type="match status" value="1"/>
</dbReference>
<dbReference type="GO" id="GO:0046872">
    <property type="term" value="F:metal ion binding"/>
    <property type="evidence" value="ECO:0007669"/>
    <property type="project" value="UniProtKB-KW"/>
</dbReference>
<evidence type="ECO:0000256" key="2">
    <source>
        <dbReference type="ARBA" id="ARBA00022691"/>
    </source>
</evidence>
<evidence type="ECO:0000259" key="6">
    <source>
        <dbReference type="PROSITE" id="PS51332"/>
    </source>
</evidence>
<dbReference type="GO" id="GO:0005829">
    <property type="term" value="C:cytosol"/>
    <property type="evidence" value="ECO:0007669"/>
    <property type="project" value="TreeGrafter"/>
</dbReference>
<dbReference type="GO" id="GO:0051539">
    <property type="term" value="F:4 iron, 4 sulfur cluster binding"/>
    <property type="evidence" value="ECO:0007669"/>
    <property type="project" value="UniProtKB-KW"/>
</dbReference>
<dbReference type="SFLD" id="SFLDG01082">
    <property type="entry name" value="B12-binding_domain_containing"/>
    <property type="match status" value="1"/>
</dbReference>
<dbReference type="InterPro" id="IPR034466">
    <property type="entry name" value="Methyltransferase_Class_B"/>
</dbReference>
<dbReference type="InterPro" id="IPR023969">
    <property type="entry name" value="CHP04072_B12-bd/rSAM"/>
</dbReference>
<keyword evidence="3" id="KW-0479">Metal-binding</keyword>
<dbReference type="InterPro" id="IPR058240">
    <property type="entry name" value="rSAM_sf"/>
</dbReference>
<evidence type="ECO:0000256" key="5">
    <source>
        <dbReference type="ARBA" id="ARBA00023014"/>
    </source>
</evidence>
<sequence length="449" mass="48963">MKVLLLSANTVREPYPVYPLGLDYVAGAIAADHTVRVLDMNRLPEGLTLEDAVGAFAPEVIGLSLRNIDNTDITDPRGYIPGYRDLVERVRRCCNGPVILGGSGFTLFPREIMDALAADYGIVGEGERLGLLLDALANGQDPLAVPGVIVRGGRRGAPPPLAGAGARRFDPDAAHTDFYLRNGGMLNLQTKRGCPFRCVYCTYPRIEGRHMRCEPPEIIGRIARQLQEAGAKYIFLTDSAFNADIPHSLAVGQALRDAGVTIPWGGFFAPTALPDGYFDTLAGCGLRHVEFGTEAFCDAVLKAYGKPFHTDQVKVAHKAAVAAGLHVAHYFLFGGPGETAQTVAESLERIDRLEKCVLFLFAGMRIYPHTDLYQRAVAEAQISTGDNLLEPVFYRPPGLAMDHVITQVTGHARQRDNWVVGAGGEKVVKIMARMYRRGFSGPLWEYLVR</sequence>
<keyword evidence="4" id="KW-0408">Iron</keyword>
<comment type="cofactor">
    <cofactor evidence="1">
        <name>[4Fe-4S] cluster</name>
        <dbReference type="ChEBI" id="CHEBI:49883"/>
    </cofactor>
</comment>
<evidence type="ECO:0000313" key="8">
    <source>
        <dbReference type="EMBL" id="MCJ8501597.1"/>
    </source>
</evidence>
<name>A0AA41UKM9_9BACT</name>
<dbReference type="InterPro" id="IPR006638">
    <property type="entry name" value="Elp3/MiaA/NifB-like_rSAM"/>
</dbReference>
<dbReference type="AlphaFoldDB" id="A0AA41UKM9"/>
<dbReference type="InterPro" id="IPR006158">
    <property type="entry name" value="Cobalamin-bd"/>
</dbReference>
<comment type="caution">
    <text evidence="8">The sequence shown here is derived from an EMBL/GenBank/DDBJ whole genome shotgun (WGS) entry which is preliminary data.</text>
</comment>
<dbReference type="PANTHER" id="PTHR43409">
    <property type="entry name" value="ANAEROBIC MAGNESIUM-PROTOPORPHYRIN IX MONOMETHYL ESTER CYCLASE-RELATED"/>
    <property type="match status" value="1"/>
</dbReference>
<dbReference type="Pfam" id="PF02310">
    <property type="entry name" value="B12-binding"/>
    <property type="match status" value="1"/>
</dbReference>
<gene>
    <name evidence="8" type="ORF">MRX98_13525</name>
</gene>
<reference evidence="8" key="1">
    <citation type="submission" date="2022-04" db="EMBL/GenBank/DDBJ databases">
        <title>Desulfatitalea alkaliphila sp. nov., a novel anaerobic sulfate-reducing bacterium isolated from terrestrial mud volcano, Taman Peninsula, Russia.</title>
        <authorList>
            <person name="Khomyakova M.A."/>
            <person name="Merkel A.Y."/>
            <person name="Slobodkin A.I."/>
        </authorList>
    </citation>
    <scope>NUCLEOTIDE SEQUENCE</scope>
    <source>
        <strain evidence="8">M08but</strain>
    </source>
</reference>
<protein>
    <submittedName>
        <fullName evidence="8">Cobalamin-dependent protein</fullName>
    </submittedName>
</protein>
<dbReference type="GO" id="GO:0003824">
    <property type="term" value="F:catalytic activity"/>
    <property type="evidence" value="ECO:0007669"/>
    <property type="project" value="InterPro"/>
</dbReference>
<feature type="domain" description="B12-binding" evidence="6">
    <location>
        <begin position="1"/>
        <end position="143"/>
    </location>
</feature>
<dbReference type="Pfam" id="PF04055">
    <property type="entry name" value="Radical_SAM"/>
    <property type="match status" value="1"/>
</dbReference>
<dbReference type="SUPFAM" id="SSF102114">
    <property type="entry name" value="Radical SAM enzymes"/>
    <property type="match status" value="1"/>
</dbReference>
<dbReference type="Proteomes" id="UP001165427">
    <property type="component" value="Unassembled WGS sequence"/>
</dbReference>
<dbReference type="RefSeq" id="WP_246909829.1">
    <property type="nucleotide sequence ID" value="NZ_JALJRB010000015.1"/>
</dbReference>
<dbReference type="PROSITE" id="PS51332">
    <property type="entry name" value="B12_BINDING"/>
    <property type="match status" value="1"/>
</dbReference>
<dbReference type="InterPro" id="IPR023404">
    <property type="entry name" value="rSAM_horseshoe"/>
</dbReference>
<dbReference type="Gene3D" id="3.80.30.20">
    <property type="entry name" value="tm_1862 like domain"/>
    <property type="match status" value="1"/>
</dbReference>
<keyword evidence="2" id="KW-0949">S-adenosyl-L-methionine</keyword>
<dbReference type="SMART" id="SM00729">
    <property type="entry name" value="Elp3"/>
    <property type="match status" value="1"/>
</dbReference>
<dbReference type="PANTHER" id="PTHR43409:SF16">
    <property type="entry name" value="SLR0320 PROTEIN"/>
    <property type="match status" value="1"/>
</dbReference>
<evidence type="ECO:0000313" key="9">
    <source>
        <dbReference type="Proteomes" id="UP001165427"/>
    </source>
</evidence>
<keyword evidence="5" id="KW-0411">Iron-sulfur</keyword>
<evidence type="ECO:0000256" key="4">
    <source>
        <dbReference type="ARBA" id="ARBA00023004"/>
    </source>
</evidence>
<dbReference type="Gene3D" id="3.40.50.280">
    <property type="entry name" value="Cobalamin-binding domain"/>
    <property type="match status" value="1"/>
</dbReference>
<keyword evidence="9" id="KW-1185">Reference proteome</keyword>
<evidence type="ECO:0000256" key="3">
    <source>
        <dbReference type="ARBA" id="ARBA00022723"/>
    </source>
</evidence>
<dbReference type="InterPro" id="IPR051198">
    <property type="entry name" value="BchE-like"/>
</dbReference>
<proteinExistence type="predicted"/>
<dbReference type="GO" id="GO:0031419">
    <property type="term" value="F:cobalamin binding"/>
    <property type="evidence" value="ECO:0007669"/>
    <property type="project" value="InterPro"/>
</dbReference>
<evidence type="ECO:0000259" key="7">
    <source>
        <dbReference type="PROSITE" id="PS51918"/>
    </source>
</evidence>
<evidence type="ECO:0000256" key="1">
    <source>
        <dbReference type="ARBA" id="ARBA00001966"/>
    </source>
</evidence>